<protein>
    <recommendedName>
        <fullName evidence="6">Arf-GAP domain-containing protein</fullName>
    </recommendedName>
</protein>
<dbReference type="InterPro" id="IPR038508">
    <property type="entry name" value="ArfGAP_dom_sf"/>
</dbReference>
<evidence type="ECO:0000313" key="8">
    <source>
        <dbReference type="Proteomes" id="UP001168821"/>
    </source>
</evidence>
<dbReference type="InterPro" id="IPR052248">
    <property type="entry name" value="Arf-GAP_FG-repeat_protein"/>
</dbReference>
<dbReference type="Pfam" id="PF01412">
    <property type="entry name" value="ArfGap"/>
    <property type="match status" value="1"/>
</dbReference>
<keyword evidence="2" id="KW-0677">Repeat</keyword>
<feature type="region of interest" description="Disordered" evidence="5">
    <location>
        <begin position="338"/>
        <end position="383"/>
    </location>
</feature>
<evidence type="ECO:0000256" key="3">
    <source>
        <dbReference type="ARBA" id="ARBA00022771"/>
    </source>
</evidence>
<evidence type="ECO:0000259" key="6">
    <source>
        <dbReference type="Pfam" id="PF01412"/>
    </source>
</evidence>
<keyword evidence="4" id="KW-0862">Zinc</keyword>
<dbReference type="Proteomes" id="UP001168821">
    <property type="component" value="Unassembled WGS sequence"/>
</dbReference>
<dbReference type="SUPFAM" id="SSF57863">
    <property type="entry name" value="ArfGap/RecO-like zinc finger"/>
    <property type="match status" value="1"/>
</dbReference>
<keyword evidence="1" id="KW-0479">Metal-binding</keyword>
<evidence type="ECO:0000313" key="7">
    <source>
        <dbReference type="EMBL" id="KAJ3654256.1"/>
    </source>
</evidence>
<evidence type="ECO:0000256" key="2">
    <source>
        <dbReference type="ARBA" id="ARBA00022737"/>
    </source>
</evidence>
<dbReference type="Gene3D" id="1.10.220.150">
    <property type="entry name" value="Arf GTPase activating protein"/>
    <property type="match status" value="1"/>
</dbReference>
<name>A0AA38IFF1_9CUCU</name>
<dbReference type="EMBL" id="JALNTZ010000004">
    <property type="protein sequence ID" value="KAJ3654256.1"/>
    <property type="molecule type" value="Genomic_DNA"/>
</dbReference>
<dbReference type="GO" id="GO:0005737">
    <property type="term" value="C:cytoplasm"/>
    <property type="evidence" value="ECO:0007669"/>
    <property type="project" value="TreeGrafter"/>
</dbReference>
<organism evidence="7 8">
    <name type="scientific">Zophobas morio</name>
    <dbReference type="NCBI Taxonomy" id="2755281"/>
    <lineage>
        <taxon>Eukaryota</taxon>
        <taxon>Metazoa</taxon>
        <taxon>Ecdysozoa</taxon>
        <taxon>Arthropoda</taxon>
        <taxon>Hexapoda</taxon>
        <taxon>Insecta</taxon>
        <taxon>Pterygota</taxon>
        <taxon>Neoptera</taxon>
        <taxon>Endopterygota</taxon>
        <taxon>Coleoptera</taxon>
        <taxon>Polyphaga</taxon>
        <taxon>Cucujiformia</taxon>
        <taxon>Tenebrionidae</taxon>
        <taxon>Zophobas</taxon>
    </lineage>
</organism>
<gene>
    <name evidence="7" type="ORF">Zmor_013454</name>
</gene>
<proteinExistence type="predicted"/>
<keyword evidence="3" id="KW-0863">Zinc-finger</keyword>
<dbReference type="GO" id="GO:0008270">
    <property type="term" value="F:zinc ion binding"/>
    <property type="evidence" value="ECO:0007669"/>
    <property type="project" value="UniProtKB-KW"/>
</dbReference>
<dbReference type="InterPro" id="IPR037278">
    <property type="entry name" value="ARFGAP/RecO"/>
</dbReference>
<evidence type="ECO:0000256" key="1">
    <source>
        <dbReference type="ARBA" id="ARBA00022723"/>
    </source>
</evidence>
<reference evidence="7" key="1">
    <citation type="journal article" date="2023" name="G3 (Bethesda)">
        <title>Whole genome assemblies of Zophobas morio and Tenebrio molitor.</title>
        <authorList>
            <person name="Kaur S."/>
            <person name="Stinson S.A."/>
            <person name="diCenzo G.C."/>
        </authorList>
    </citation>
    <scope>NUCLEOTIDE SEQUENCE</scope>
    <source>
        <strain evidence="7">QUZm001</strain>
    </source>
</reference>
<dbReference type="GO" id="GO:0016020">
    <property type="term" value="C:membrane"/>
    <property type="evidence" value="ECO:0007669"/>
    <property type="project" value="TreeGrafter"/>
</dbReference>
<evidence type="ECO:0000256" key="4">
    <source>
        <dbReference type="ARBA" id="ARBA00022833"/>
    </source>
</evidence>
<sequence length="470" mass="51675">MRKPATLRGKVAQFTINVTLCRYYPVLQRARGRFRDLGELQEAVNVRVLIAGCLEALLYQQTDPSVVPVGDKGVIYAAWHPRLWEGPGLTSNGSGFETLPKLKCLQKLHVLNGGERVAERIGRGLTPPHRVKSISMATFTTEEIDMLKSRGNDYCRSVWLGLYEGASPGPEFRDEQSVKDFMVDKYERKRYYLDPAQALKNGYKTPETSKVKPLSTLISDPKPIKLNGSTTELNRKRPEAGKNTSFAVNFDNADIFTSNNNTTTKTTQESFANFDDNPVFSNTNNSIGSFRNICMPTPNAFDNFTLAQSNNTNKVPAAPPEDKYAALKDLDNALKQSRTEHNAVDWNSSGSNGSLYSSPTPSGSVYSSPSPQSSMFGSPSQGQFMNAFQSQDNAFSNPFNSSSNGLNWGSNGNNFGQAFANPFREPVRVNGFAQNYQPTLFPVAANGSTWAANPFKVGATANMNSNNPFL</sequence>
<feature type="compositionally biased region" description="Low complexity" evidence="5">
    <location>
        <begin position="347"/>
        <end position="383"/>
    </location>
</feature>
<dbReference type="PANTHER" id="PTHR46134:SF3">
    <property type="entry name" value="ARFGAP WITH FG REPEATS 1"/>
    <property type="match status" value="1"/>
</dbReference>
<accession>A0AA38IFF1</accession>
<feature type="domain" description="Arf-GAP" evidence="6">
    <location>
        <begin position="126"/>
        <end position="192"/>
    </location>
</feature>
<evidence type="ECO:0000256" key="5">
    <source>
        <dbReference type="SAM" id="MobiDB-lite"/>
    </source>
</evidence>
<keyword evidence="8" id="KW-1185">Reference proteome</keyword>
<dbReference type="AlphaFoldDB" id="A0AA38IFF1"/>
<comment type="caution">
    <text evidence="7">The sequence shown here is derived from an EMBL/GenBank/DDBJ whole genome shotgun (WGS) entry which is preliminary data.</text>
</comment>
<dbReference type="InterPro" id="IPR001164">
    <property type="entry name" value="ArfGAP_dom"/>
</dbReference>
<dbReference type="PANTHER" id="PTHR46134">
    <property type="entry name" value="DRONGO, ISOFORM F"/>
    <property type="match status" value="1"/>
</dbReference>
<dbReference type="GO" id="GO:0005096">
    <property type="term" value="F:GTPase activator activity"/>
    <property type="evidence" value="ECO:0007669"/>
    <property type="project" value="InterPro"/>
</dbReference>